<organism evidence="2 3">
    <name type="scientific">Enterococcus raffinosus</name>
    <dbReference type="NCBI Taxonomy" id="71452"/>
    <lineage>
        <taxon>Bacteria</taxon>
        <taxon>Bacillati</taxon>
        <taxon>Bacillota</taxon>
        <taxon>Bacilli</taxon>
        <taxon>Lactobacillales</taxon>
        <taxon>Enterococcaceae</taxon>
        <taxon>Enterococcus</taxon>
    </lineage>
</organism>
<feature type="domain" description="Phage tail lysozyme" evidence="1">
    <location>
        <begin position="5"/>
        <end position="146"/>
    </location>
</feature>
<proteinExistence type="predicted"/>
<dbReference type="Pfam" id="PF18013">
    <property type="entry name" value="Phage_lysozyme2"/>
    <property type="match status" value="1"/>
</dbReference>
<accession>A0AAW8SQ49</accession>
<sequence length="230" mass="26024">MGQREVAKQVWDFLVSRGWTKQSVAGILGNIQSESSLNPDIWSGDGGYGLVQWTPGSKLIDWCNSLGMNYKTVDAQCQRIQFEMENGLQWFSNPQRPDLSYISFRDFTKLTDVKKAAEYFIAFYEHPANPNQPVRATQAQYWYDQFKNEGNTTSQGGIEMQALITIGQGTKKGISWFDGQKRHNLPHADCATILNEVYHKNTGKYMPNIDLSGDKEAWLVRLDQAINAGS</sequence>
<dbReference type="EMBL" id="JARPXM010000001">
    <property type="protein sequence ID" value="MDT2536968.1"/>
    <property type="molecule type" value="Genomic_DNA"/>
</dbReference>
<evidence type="ECO:0000259" key="1">
    <source>
        <dbReference type="Pfam" id="PF18013"/>
    </source>
</evidence>
<dbReference type="InterPro" id="IPR041219">
    <property type="entry name" value="Phage_lysozyme2"/>
</dbReference>
<comment type="caution">
    <text evidence="2">The sequence shown here is derived from an EMBL/GenBank/DDBJ whole genome shotgun (WGS) entry which is preliminary data.</text>
</comment>
<gene>
    <name evidence="2" type="ORF">P7D78_02425</name>
</gene>
<dbReference type="Proteomes" id="UP001249240">
    <property type="component" value="Unassembled WGS sequence"/>
</dbReference>
<protein>
    <submittedName>
        <fullName evidence="2">Phage tail tip lysozyme</fullName>
    </submittedName>
</protein>
<dbReference type="GeneID" id="67042275"/>
<dbReference type="RefSeq" id="WP_028020783.1">
    <property type="nucleotide sequence ID" value="NZ_BAAAXM010000058.1"/>
</dbReference>
<reference evidence="2" key="1">
    <citation type="submission" date="2023-03" db="EMBL/GenBank/DDBJ databases">
        <authorList>
            <person name="Shen W."/>
            <person name="Cai J."/>
        </authorList>
    </citation>
    <scope>NUCLEOTIDE SEQUENCE</scope>
    <source>
        <strain evidence="2">B646-2</strain>
    </source>
</reference>
<dbReference type="Gene3D" id="1.10.530.10">
    <property type="match status" value="1"/>
</dbReference>
<dbReference type="AlphaFoldDB" id="A0AAW8SQ49"/>
<name>A0AAW8SQ49_9ENTE</name>
<evidence type="ECO:0000313" key="3">
    <source>
        <dbReference type="Proteomes" id="UP001249240"/>
    </source>
</evidence>
<evidence type="ECO:0000313" key="2">
    <source>
        <dbReference type="EMBL" id="MDT2536968.1"/>
    </source>
</evidence>